<sequence length="396" mass="40983">MKVLALGGSGAMGRVAVRTAAALPGVREIVVADRDLAAAQSTARALSGFGAELRANRVDVTERAALCGALADADVVLNTVGPYYRFGLTVLRAAIETGTHYLDICDDWEPTMRMLEYDAEARAAGVCAIIGIGASPGVSNLLAARAARELDTVEDVYTAWPVDVPGAGNSDNAGLTDSSGLPTAAVVHWMQQVSGTVAVVRCGQLVQEPPLRPVPLSLPGGRAGTAYTVGHPEPVTLHRTLRPSGRAANLMVVTPGTAAFLDVLRTDIDSGALTNESAAAEVAAPTLRRGLRSMARSWRFAGPGNLPLFFAVANGSKDGAPRSVLAHFGSAGSLLDDMAVATGIPLALGLSQLIDDVAVRPGVHPPDAILDIDRFFADLGRYAGGVIIEQGAAVRR</sequence>
<dbReference type="RefSeq" id="WP_218470455.1">
    <property type="nucleotide sequence ID" value="NZ_BAABJN010000006.1"/>
</dbReference>
<organism evidence="2 3">
    <name type="scientific">Nocardia iowensis</name>
    <dbReference type="NCBI Taxonomy" id="204891"/>
    <lineage>
        <taxon>Bacteria</taxon>
        <taxon>Bacillati</taxon>
        <taxon>Actinomycetota</taxon>
        <taxon>Actinomycetes</taxon>
        <taxon>Mycobacteriales</taxon>
        <taxon>Nocardiaceae</taxon>
        <taxon>Nocardia</taxon>
    </lineage>
</organism>
<evidence type="ECO:0000259" key="1">
    <source>
        <dbReference type="Pfam" id="PF03435"/>
    </source>
</evidence>
<proteinExistence type="predicted"/>
<dbReference type="InterPro" id="IPR005097">
    <property type="entry name" value="Sacchrp_dh_NADP-bd"/>
</dbReference>
<evidence type="ECO:0000313" key="3">
    <source>
        <dbReference type="Proteomes" id="UP000694257"/>
    </source>
</evidence>
<evidence type="ECO:0000313" key="2">
    <source>
        <dbReference type="EMBL" id="QXN89580.1"/>
    </source>
</evidence>
<dbReference type="EMBL" id="CP078145">
    <property type="protein sequence ID" value="QXN89580.1"/>
    <property type="molecule type" value="Genomic_DNA"/>
</dbReference>
<protein>
    <submittedName>
        <fullName evidence="2">Saccharopine dehydrogenase NADP-binding domain-containing protein</fullName>
    </submittedName>
</protein>
<dbReference type="Proteomes" id="UP000694257">
    <property type="component" value="Chromosome"/>
</dbReference>
<dbReference type="PANTHER" id="PTHR43796:SF2">
    <property type="entry name" value="CARBOXYNORSPERMIDINE SYNTHASE"/>
    <property type="match status" value="1"/>
</dbReference>
<keyword evidence="3" id="KW-1185">Reference proteome</keyword>
<accession>A0ABX8RMD3</accession>
<feature type="domain" description="Saccharopine dehydrogenase NADP binding" evidence="1">
    <location>
        <begin position="3"/>
        <end position="129"/>
    </location>
</feature>
<dbReference type="PANTHER" id="PTHR43796">
    <property type="entry name" value="CARBOXYNORSPERMIDINE SYNTHASE"/>
    <property type="match status" value="1"/>
</dbReference>
<dbReference type="Pfam" id="PF03435">
    <property type="entry name" value="Sacchrp_dh_NADP"/>
    <property type="match status" value="1"/>
</dbReference>
<gene>
    <name evidence="2" type="ORF">KV110_29380</name>
</gene>
<reference evidence="2 3" key="1">
    <citation type="submission" date="2021-07" db="EMBL/GenBank/DDBJ databases">
        <title>Whole Genome Sequence of Nocardia Iowensis.</title>
        <authorList>
            <person name="Lamm A."/>
            <person name="Collins-Fairclough A.M."/>
            <person name="Bunk B."/>
            <person name="Sproer C."/>
        </authorList>
    </citation>
    <scope>NUCLEOTIDE SEQUENCE [LARGE SCALE GENOMIC DNA]</scope>
    <source>
        <strain evidence="2 3">NRRL 5646</strain>
    </source>
</reference>
<name>A0ABX8RMD3_NOCIO</name>